<comment type="cofactor">
    <cofactor evidence="2">
        <name>Mn(2+)</name>
        <dbReference type="ChEBI" id="CHEBI:29035"/>
    </cofactor>
</comment>
<dbReference type="InterPro" id="IPR036005">
    <property type="entry name" value="Creatinase/aminopeptidase-like"/>
</dbReference>
<dbReference type="EMBL" id="CP000493">
    <property type="protein sequence ID" value="ABM80734.1"/>
    <property type="molecule type" value="Genomic_DNA"/>
</dbReference>
<evidence type="ECO:0000256" key="2">
    <source>
        <dbReference type="ARBA" id="ARBA00001936"/>
    </source>
</evidence>
<dbReference type="InterPro" id="IPR036390">
    <property type="entry name" value="WH_DNA-bd_sf"/>
</dbReference>
<dbReference type="GO" id="GO:0046872">
    <property type="term" value="F:metal ion binding"/>
    <property type="evidence" value="ECO:0007669"/>
    <property type="project" value="UniProtKB-UniRule"/>
</dbReference>
<dbReference type="PRINTS" id="PR00599">
    <property type="entry name" value="MAPEPTIDASE"/>
</dbReference>
<feature type="binding site" evidence="8">
    <location>
        <position position="96"/>
    </location>
    <ligand>
        <name>a divalent metal cation</name>
        <dbReference type="ChEBI" id="CHEBI:60240"/>
        <label>2</label>
        <note>catalytic</note>
    </ligand>
</feature>
<dbReference type="GO" id="GO:0004239">
    <property type="term" value="F:initiator methionyl aminopeptidase activity"/>
    <property type="evidence" value="ECO:0007669"/>
    <property type="project" value="UniProtKB-UniRule"/>
</dbReference>
<evidence type="ECO:0000256" key="9">
    <source>
        <dbReference type="RuleBase" id="RU003653"/>
    </source>
</evidence>
<dbReference type="GO" id="GO:0005737">
    <property type="term" value="C:cytoplasm"/>
    <property type="evidence" value="ECO:0007669"/>
    <property type="project" value="TreeGrafter"/>
</dbReference>
<protein>
    <recommendedName>
        <fullName evidence="8 9">Methionine aminopeptidase</fullName>
        <shortName evidence="8">MAP</shortName>
        <shortName evidence="8">MetAP</shortName>
        <ecNumber evidence="8 9">3.4.11.18</ecNumber>
    </recommendedName>
    <alternativeName>
        <fullName evidence="8">Peptidase M</fullName>
    </alternativeName>
</protein>
<comment type="cofactor">
    <cofactor evidence="8">
        <name>Co(2+)</name>
        <dbReference type="ChEBI" id="CHEBI:48828"/>
    </cofactor>
    <cofactor evidence="8">
        <name>Zn(2+)</name>
        <dbReference type="ChEBI" id="CHEBI:29105"/>
    </cofactor>
    <cofactor evidence="8">
        <name>Mn(2+)</name>
        <dbReference type="ChEBI" id="CHEBI:29035"/>
    </cofactor>
    <cofactor evidence="8">
        <name>Fe(2+)</name>
        <dbReference type="ChEBI" id="CHEBI:29033"/>
    </cofactor>
    <text evidence="8">Binds 2 divalent metal cations per subunit. Has a high-affinity and a low affinity metal-binding site. The true nature of the physiological cofactor is under debate. The enzyme is active with cobalt, zinc, manganese or divalent iron ions. Most likely, methionine aminopeptidases function as mononuclear Fe(2+)-metalloproteases under physiological conditions, and the catalytically relevant metal-binding site has been assigned to the histidine-containing high-affinity site.</text>
</comment>
<evidence type="ECO:0000256" key="5">
    <source>
        <dbReference type="ARBA" id="ARBA00022670"/>
    </source>
</evidence>
<dbReference type="HOGENOM" id="CLU_015857_7_0_2"/>
<dbReference type="InterPro" id="IPR028595">
    <property type="entry name" value="MetAP_archaeal"/>
</dbReference>
<dbReference type="Proteomes" id="UP000002593">
    <property type="component" value="Chromosome"/>
</dbReference>
<feature type="binding site" evidence="8">
    <location>
        <position position="157"/>
    </location>
    <ligand>
        <name>a divalent metal cation</name>
        <dbReference type="ChEBI" id="CHEBI:60240"/>
        <label>2</label>
        <note>catalytic</note>
    </ligand>
</feature>
<dbReference type="GeneID" id="4782897"/>
<dbReference type="HAMAP" id="MF_01975">
    <property type="entry name" value="MetAP_2_arc"/>
    <property type="match status" value="1"/>
</dbReference>
<organism evidence="11 12">
    <name type="scientific">Hyperthermus butylicus (strain DSM 5456 / JCM 9403 / PLM1-5)</name>
    <dbReference type="NCBI Taxonomy" id="415426"/>
    <lineage>
        <taxon>Archaea</taxon>
        <taxon>Thermoproteota</taxon>
        <taxon>Thermoprotei</taxon>
        <taxon>Desulfurococcales</taxon>
        <taxon>Pyrodictiaceae</taxon>
        <taxon>Hyperthermus</taxon>
    </lineage>
</organism>
<dbReference type="PANTHER" id="PTHR45777:SF2">
    <property type="entry name" value="METHIONINE AMINOPEPTIDASE 2"/>
    <property type="match status" value="1"/>
</dbReference>
<dbReference type="InterPro" id="IPR000994">
    <property type="entry name" value="Pept_M24"/>
</dbReference>
<dbReference type="SUPFAM" id="SSF55920">
    <property type="entry name" value="Creatinase/aminopeptidase"/>
    <property type="match status" value="1"/>
</dbReference>
<feature type="binding site" evidence="8">
    <location>
        <position position="191"/>
    </location>
    <ligand>
        <name>a divalent metal cation</name>
        <dbReference type="ChEBI" id="CHEBI:60240"/>
        <label>2</label>
        <note>catalytic</note>
    </ligand>
</feature>
<dbReference type="InterPro" id="IPR002468">
    <property type="entry name" value="Pept_M24A_MAP2"/>
</dbReference>
<dbReference type="InterPro" id="IPR036388">
    <property type="entry name" value="WH-like_DNA-bd_sf"/>
</dbReference>
<dbReference type="Gene3D" id="1.10.10.10">
    <property type="entry name" value="Winged helix-like DNA-binding domain superfamily/Winged helix DNA-binding domain"/>
    <property type="match status" value="1"/>
</dbReference>
<evidence type="ECO:0000313" key="12">
    <source>
        <dbReference type="Proteomes" id="UP000002593"/>
    </source>
</evidence>
<dbReference type="STRING" id="415426.Hbut_0885"/>
<feature type="binding site" evidence="8">
    <location>
        <position position="165"/>
    </location>
    <ligand>
        <name>substrate</name>
    </ligand>
</feature>
<dbReference type="NCBIfam" id="TIGR00501">
    <property type="entry name" value="met_pdase_II"/>
    <property type="match status" value="1"/>
</dbReference>
<evidence type="ECO:0000259" key="10">
    <source>
        <dbReference type="Pfam" id="PF00557"/>
    </source>
</evidence>
<dbReference type="Gene3D" id="3.90.230.10">
    <property type="entry name" value="Creatinase/methionine aminopeptidase superfamily"/>
    <property type="match status" value="1"/>
</dbReference>
<feature type="binding site" evidence="8">
    <location>
        <position position="96"/>
    </location>
    <ligand>
        <name>a divalent metal cation</name>
        <dbReference type="ChEBI" id="CHEBI:60240"/>
        <label>1</label>
    </ligand>
</feature>
<dbReference type="AlphaFoldDB" id="A2BL73"/>
<evidence type="ECO:0000313" key="11">
    <source>
        <dbReference type="EMBL" id="ABM80734.1"/>
    </source>
</evidence>
<evidence type="ECO:0000256" key="3">
    <source>
        <dbReference type="ARBA" id="ARBA00001954"/>
    </source>
</evidence>
<dbReference type="CDD" id="cd01088">
    <property type="entry name" value="MetAP2"/>
    <property type="match status" value="1"/>
</dbReference>
<keyword evidence="4 8" id="KW-0031">Aminopeptidase</keyword>
<keyword evidence="6 8" id="KW-0479">Metal-binding</keyword>
<feature type="binding site" evidence="8">
    <location>
        <position position="65"/>
    </location>
    <ligand>
        <name>substrate</name>
    </ligand>
</feature>
<sequence length="302" mass="33725">MEEEALKAYLEAGRIARQVLEEASRRVEPGLSVLEFCEWVENRIRELGGQPAFPCNIGVSHIAAHYTPTLDDTSTIPEDSVVKIDVGVHVDGYIADTATTIDLTGGKYARLLEAVREALEKALKTVKPGAKFSDVSKTIETIISSYGFKPVANLGGHSIARYRVHAGESIPNIYEPFARGRFQPSHVYAIEPFGTNGAGVVEEGELVTIYSLSKPNLKRRLDDTTRNILEEVKKRFKTLPFTERWLRDVASVDQLRQSLRKLSRMGFLTKYPILVEKRRGIVAQFEHTVLIRDDGEVIITTA</sequence>
<comment type="catalytic activity">
    <reaction evidence="1 8 9">
        <text>Release of N-terminal amino acids, preferentially methionine, from peptides and arylamides.</text>
        <dbReference type="EC" id="3.4.11.18"/>
    </reaction>
</comment>
<feature type="binding site" evidence="8">
    <location>
        <position position="85"/>
    </location>
    <ligand>
        <name>a divalent metal cation</name>
        <dbReference type="ChEBI" id="CHEBI:60240"/>
        <label>1</label>
    </ligand>
</feature>
<dbReference type="EnsemblBacteria" id="ABM80734">
    <property type="protein sequence ID" value="ABM80734"/>
    <property type="gene ID" value="Hbut_0885"/>
</dbReference>
<feature type="binding site" evidence="8">
    <location>
        <position position="286"/>
    </location>
    <ligand>
        <name>a divalent metal cation</name>
        <dbReference type="ChEBI" id="CHEBI:60240"/>
        <label>1</label>
    </ligand>
</feature>
<dbReference type="SUPFAM" id="SSF46785">
    <property type="entry name" value="Winged helix' DNA-binding domain"/>
    <property type="match status" value="1"/>
</dbReference>
<evidence type="ECO:0000256" key="6">
    <source>
        <dbReference type="ARBA" id="ARBA00022723"/>
    </source>
</evidence>
<keyword evidence="5 8" id="KW-0645">Protease</keyword>
<feature type="domain" description="Peptidase M24" evidence="10">
    <location>
        <begin position="9"/>
        <end position="292"/>
    </location>
</feature>
<evidence type="ECO:0000256" key="7">
    <source>
        <dbReference type="ARBA" id="ARBA00022801"/>
    </source>
</evidence>
<dbReference type="RefSeq" id="WP_011822052.1">
    <property type="nucleotide sequence ID" value="NC_008818.1"/>
</dbReference>
<comment type="cofactor">
    <cofactor evidence="3">
        <name>Fe(2+)</name>
        <dbReference type="ChEBI" id="CHEBI:29033"/>
    </cofactor>
</comment>
<dbReference type="InterPro" id="IPR050247">
    <property type="entry name" value="Met_Aminopeptidase_Type2"/>
</dbReference>
<dbReference type="OrthoDB" id="372008at2157"/>
<dbReference type="GO" id="GO:0070006">
    <property type="term" value="F:metalloaminopeptidase activity"/>
    <property type="evidence" value="ECO:0007669"/>
    <property type="project" value="UniProtKB-UniRule"/>
</dbReference>
<dbReference type="InterPro" id="IPR001714">
    <property type="entry name" value="Pept_M24_MAP"/>
</dbReference>
<dbReference type="eggNOG" id="arCOG01001">
    <property type="taxonomic scope" value="Archaea"/>
</dbReference>
<gene>
    <name evidence="8" type="primary">map</name>
    <name evidence="11" type="ordered locus">Hbut_0885</name>
</gene>
<dbReference type="Pfam" id="PF00557">
    <property type="entry name" value="Peptidase_M24"/>
    <property type="match status" value="1"/>
</dbReference>
<comment type="function">
    <text evidence="8 9">Removes the N-terminal methionine from nascent proteins. The N-terminal methionine is often cleaved when the second residue in the primary sequence is small and uncharged (Met-Ala-, Cys, Gly, Pro, Ser, Thr, or Val).</text>
</comment>
<reference evidence="11 12" key="1">
    <citation type="journal article" date="2007" name="Archaea">
        <title>The genome of Hyperthermus butylicus: a sulfur-reducing, peptide fermenting, neutrophilic Crenarchaeote growing up to 108 degrees C.</title>
        <authorList>
            <person name="Brugger K."/>
            <person name="Chen L."/>
            <person name="Stark M."/>
            <person name="Zibat A."/>
            <person name="Redder P."/>
            <person name="Ruepp A."/>
            <person name="Awayez M."/>
            <person name="She Q."/>
            <person name="Garrett R.A."/>
            <person name="Klenk H.P."/>
        </authorList>
    </citation>
    <scope>NUCLEOTIDE SEQUENCE [LARGE SCALE GENOMIC DNA]</scope>
    <source>
        <strain evidence="12">DSM 5456 / JCM 9403 / PLM1-5</strain>
    </source>
</reference>
<dbReference type="KEGG" id="hbu:Hbut_0885"/>
<dbReference type="EC" id="3.4.11.18" evidence="8 9"/>
<feature type="binding site" evidence="8">
    <location>
        <position position="286"/>
    </location>
    <ligand>
        <name>a divalent metal cation</name>
        <dbReference type="ChEBI" id="CHEBI:60240"/>
        <label>2</label>
        <note>catalytic</note>
    </ligand>
</feature>
<name>A2BL73_HYPBU</name>
<dbReference type="GO" id="GO:0006508">
    <property type="term" value="P:proteolysis"/>
    <property type="evidence" value="ECO:0007669"/>
    <property type="project" value="UniProtKB-KW"/>
</dbReference>
<comment type="similarity">
    <text evidence="8">Belongs to the peptidase M24A family. Methionine aminopeptidase archaeal type 2 subfamily.</text>
</comment>
<evidence type="ECO:0000256" key="4">
    <source>
        <dbReference type="ARBA" id="ARBA00022438"/>
    </source>
</evidence>
<evidence type="ECO:0000256" key="8">
    <source>
        <dbReference type="HAMAP-Rule" id="MF_01975"/>
    </source>
</evidence>
<keyword evidence="12" id="KW-1185">Reference proteome</keyword>
<accession>A2BL73</accession>
<evidence type="ECO:0000256" key="1">
    <source>
        <dbReference type="ARBA" id="ARBA00000294"/>
    </source>
</evidence>
<dbReference type="PANTHER" id="PTHR45777">
    <property type="entry name" value="METHIONINE AMINOPEPTIDASE 2"/>
    <property type="match status" value="1"/>
</dbReference>
<comment type="subunit">
    <text evidence="8">Monomer.</text>
</comment>
<proteinExistence type="inferred from homology"/>
<keyword evidence="7 8" id="KW-0378">Hydrolase</keyword>